<keyword evidence="1" id="KW-0472">Membrane</keyword>
<protein>
    <recommendedName>
        <fullName evidence="4">Carboxypeptidase A inhibitor-like domain-containing protein</fullName>
    </recommendedName>
</protein>
<keyword evidence="1" id="KW-0812">Transmembrane</keyword>
<reference evidence="2" key="1">
    <citation type="submission" date="2016-11" db="EMBL/GenBank/DDBJ databases">
        <title>The genome of Nicotiana attenuata.</title>
        <authorList>
            <person name="Xu S."/>
            <person name="Brockmoeller T."/>
            <person name="Gaquerel E."/>
            <person name="Navarro A."/>
            <person name="Kuhl H."/>
            <person name="Gase K."/>
            <person name="Ling Z."/>
            <person name="Zhou W."/>
            <person name="Kreitzer C."/>
            <person name="Stanke M."/>
            <person name="Tang H."/>
            <person name="Lyons E."/>
            <person name="Pandey P."/>
            <person name="Pandey S.P."/>
            <person name="Timmermann B."/>
            <person name="Baldwin I.T."/>
        </authorList>
    </citation>
    <scope>NUCLEOTIDE SEQUENCE [LARGE SCALE GENOMIC DNA]</scope>
    <source>
        <strain evidence="2">UT</strain>
    </source>
</reference>
<evidence type="ECO:0008006" key="4">
    <source>
        <dbReference type="Google" id="ProtNLM"/>
    </source>
</evidence>
<organism evidence="2 3">
    <name type="scientific">Nicotiana attenuata</name>
    <name type="common">Coyote tobacco</name>
    <dbReference type="NCBI Taxonomy" id="49451"/>
    <lineage>
        <taxon>Eukaryota</taxon>
        <taxon>Viridiplantae</taxon>
        <taxon>Streptophyta</taxon>
        <taxon>Embryophyta</taxon>
        <taxon>Tracheophyta</taxon>
        <taxon>Spermatophyta</taxon>
        <taxon>Magnoliopsida</taxon>
        <taxon>eudicotyledons</taxon>
        <taxon>Gunneridae</taxon>
        <taxon>Pentapetalae</taxon>
        <taxon>asterids</taxon>
        <taxon>lamiids</taxon>
        <taxon>Solanales</taxon>
        <taxon>Solanaceae</taxon>
        <taxon>Nicotianoideae</taxon>
        <taxon>Nicotianeae</taxon>
        <taxon>Nicotiana</taxon>
    </lineage>
</organism>
<proteinExistence type="predicted"/>
<comment type="caution">
    <text evidence="2">The sequence shown here is derived from an EMBL/GenBank/DDBJ whole genome shotgun (WGS) entry which is preliminary data.</text>
</comment>
<feature type="transmembrane region" description="Helical" evidence="1">
    <location>
        <begin position="20"/>
        <end position="38"/>
    </location>
</feature>
<name>A0A1J6ISL3_NICAT</name>
<dbReference type="AlphaFoldDB" id="A0A1J6ISL3"/>
<evidence type="ECO:0000256" key="1">
    <source>
        <dbReference type="SAM" id="Phobius"/>
    </source>
</evidence>
<evidence type="ECO:0000313" key="3">
    <source>
        <dbReference type="Proteomes" id="UP000187609"/>
    </source>
</evidence>
<dbReference type="Gramene" id="OIT07706">
    <property type="protein sequence ID" value="OIT07706"/>
    <property type="gene ID" value="A4A49_42432"/>
</dbReference>
<dbReference type="Proteomes" id="UP000187609">
    <property type="component" value="Unassembled WGS sequence"/>
</dbReference>
<accession>A0A1J6ISL3</accession>
<evidence type="ECO:0000313" key="2">
    <source>
        <dbReference type="EMBL" id="OIT07706.1"/>
    </source>
</evidence>
<gene>
    <name evidence="2" type="ORF">A4A49_42432</name>
</gene>
<keyword evidence="1" id="KW-1133">Transmembrane helix</keyword>
<sequence>SHQNLHKENTVIPPMALSKIGFLFTIFFMASIINVSWLPKTLIMATRDIERDLSGFGRRLLPELNTCLRGCTPHSSDCSDCWVCCACTHNALLGNVCG</sequence>
<dbReference type="EMBL" id="MJEQ01037183">
    <property type="protein sequence ID" value="OIT07706.1"/>
    <property type="molecule type" value="Genomic_DNA"/>
</dbReference>
<keyword evidence="3" id="KW-1185">Reference proteome</keyword>
<feature type="non-terminal residue" evidence="2">
    <location>
        <position position="1"/>
    </location>
</feature>